<feature type="transmembrane region" description="Helical" evidence="2">
    <location>
        <begin position="38"/>
        <end position="60"/>
    </location>
</feature>
<accession>A0A368H3K5</accession>
<evidence type="ECO:0000313" key="3">
    <source>
        <dbReference type="EMBL" id="RCN51184.1"/>
    </source>
</evidence>
<keyword evidence="2" id="KW-0812">Transmembrane</keyword>
<evidence type="ECO:0000256" key="2">
    <source>
        <dbReference type="SAM" id="Phobius"/>
    </source>
</evidence>
<feature type="compositionally biased region" description="Basic and acidic residues" evidence="1">
    <location>
        <begin position="88"/>
        <end position="108"/>
    </location>
</feature>
<dbReference type="OrthoDB" id="5874779at2759"/>
<evidence type="ECO:0000256" key="1">
    <source>
        <dbReference type="SAM" id="MobiDB-lite"/>
    </source>
</evidence>
<sequence length="197" mass="20983">MRIQIVTILLFNLIFNIGGCVCLWIHNAPQFPGGYSRAILAAAVMSSISAGYNLCVVLLFCCQYPVATQETVPAKAAGGISPAAIKQEEGRKPRVYERKETKKDEVKGHSGVVPVMEGSAGSAPPLPPPPPAPPAASSVDRTQPTNREIEPEGGESRQKFGQELGSKERDIIAVTDHRSAGDVKTAIEILDRPAIAN</sequence>
<keyword evidence="2" id="KW-0472">Membrane</keyword>
<proteinExistence type="predicted"/>
<name>A0A368H3K5_ANCCA</name>
<feature type="transmembrane region" description="Helical" evidence="2">
    <location>
        <begin position="6"/>
        <end position="26"/>
    </location>
</feature>
<dbReference type="EMBL" id="JOJR01000016">
    <property type="protein sequence ID" value="RCN51184.1"/>
    <property type="molecule type" value="Genomic_DNA"/>
</dbReference>
<protein>
    <submittedName>
        <fullName evidence="3">Uncharacterized protein</fullName>
    </submittedName>
</protein>
<dbReference type="AlphaFoldDB" id="A0A368H3K5"/>
<organism evidence="3 4">
    <name type="scientific">Ancylostoma caninum</name>
    <name type="common">Dog hookworm</name>
    <dbReference type="NCBI Taxonomy" id="29170"/>
    <lineage>
        <taxon>Eukaryota</taxon>
        <taxon>Metazoa</taxon>
        <taxon>Ecdysozoa</taxon>
        <taxon>Nematoda</taxon>
        <taxon>Chromadorea</taxon>
        <taxon>Rhabditida</taxon>
        <taxon>Rhabditina</taxon>
        <taxon>Rhabditomorpha</taxon>
        <taxon>Strongyloidea</taxon>
        <taxon>Ancylostomatidae</taxon>
        <taxon>Ancylostomatinae</taxon>
        <taxon>Ancylostoma</taxon>
    </lineage>
</organism>
<feature type="compositionally biased region" description="Pro residues" evidence="1">
    <location>
        <begin position="124"/>
        <end position="134"/>
    </location>
</feature>
<keyword evidence="4" id="KW-1185">Reference proteome</keyword>
<dbReference type="Proteomes" id="UP000252519">
    <property type="component" value="Unassembled WGS sequence"/>
</dbReference>
<feature type="compositionally biased region" description="Basic and acidic residues" evidence="1">
    <location>
        <begin position="147"/>
        <end position="181"/>
    </location>
</feature>
<evidence type="ECO:0000313" key="4">
    <source>
        <dbReference type="Proteomes" id="UP000252519"/>
    </source>
</evidence>
<gene>
    <name evidence="3" type="ORF">ANCCAN_02753</name>
</gene>
<reference evidence="3 4" key="1">
    <citation type="submission" date="2014-10" db="EMBL/GenBank/DDBJ databases">
        <title>Draft genome of the hookworm Ancylostoma caninum.</title>
        <authorList>
            <person name="Mitreva M."/>
        </authorList>
    </citation>
    <scope>NUCLEOTIDE SEQUENCE [LARGE SCALE GENOMIC DNA]</scope>
    <source>
        <strain evidence="3 4">Baltimore</strain>
    </source>
</reference>
<feature type="region of interest" description="Disordered" evidence="1">
    <location>
        <begin position="88"/>
        <end position="182"/>
    </location>
</feature>
<comment type="caution">
    <text evidence="3">The sequence shown here is derived from an EMBL/GenBank/DDBJ whole genome shotgun (WGS) entry which is preliminary data.</text>
</comment>
<keyword evidence="2" id="KW-1133">Transmembrane helix</keyword>